<reference evidence="4" key="1">
    <citation type="journal article" date="2021" name="Sci. Rep.">
        <title>Diploid genomic architecture of Nitzschia inconspicua, an elite biomass production diatom.</title>
        <authorList>
            <person name="Oliver A."/>
            <person name="Podell S."/>
            <person name="Pinowska A."/>
            <person name="Traller J.C."/>
            <person name="Smith S.R."/>
            <person name="McClure R."/>
            <person name="Beliaev A."/>
            <person name="Bohutskyi P."/>
            <person name="Hill E.A."/>
            <person name="Rabines A."/>
            <person name="Zheng H."/>
            <person name="Allen L.Z."/>
            <person name="Kuo A."/>
            <person name="Grigoriev I.V."/>
            <person name="Allen A.E."/>
            <person name="Hazlebeck D."/>
            <person name="Allen E.E."/>
        </authorList>
    </citation>
    <scope>NUCLEOTIDE SEQUENCE</scope>
    <source>
        <strain evidence="4">Hildebrandi</strain>
    </source>
</reference>
<protein>
    <submittedName>
        <fullName evidence="4">Regulatory proteasome non-ATPase subunit 5</fullName>
    </submittedName>
</protein>
<dbReference type="OrthoDB" id="268763at2759"/>
<dbReference type="GO" id="GO:0005634">
    <property type="term" value="C:nucleus"/>
    <property type="evidence" value="ECO:0007669"/>
    <property type="project" value="UniProtKB-ARBA"/>
</dbReference>
<evidence type="ECO:0000313" key="4">
    <source>
        <dbReference type="EMBL" id="KAG7362203.1"/>
    </source>
</evidence>
<dbReference type="SMART" id="SM00088">
    <property type="entry name" value="PINT"/>
    <property type="match status" value="1"/>
</dbReference>
<dbReference type="PROSITE" id="PS50250">
    <property type="entry name" value="PCI"/>
    <property type="match status" value="1"/>
</dbReference>
<dbReference type="Pfam" id="PF22241">
    <property type="entry name" value="PSMD12-CSN4_N"/>
    <property type="match status" value="1"/>
</dbReference>
<sequence>MSNVGASGRASGGELEEKIDLTPETDAKLEQSSQLAQSGQLKEALAMMAALEKRCRTGNDTANLKRVCEASLQYCKDAGDDELLVTTLQTLATRRSQKSQAIRALVQKCIPWCVKGQFEPLPVPDGHKKARDNLVEALREICDGKLFLEAERARLTRCMAMIMEQEGDIAKAADVLQEVHVETYGSLSKREKVEYILEQMRLTLAKKDYVRAAIVAGKVSRKHLQEENMEEYKVKFFTLMAELHRHEKNAFALAKDYHSIYSTPHILSDEAAWKVALQSTVVFLALSPYSNEQQDMMNRVKEDPNLEKIPSFHKTIQLLLKKEIVKYPMANQGEMESIPSFLEGGQDLASFWHESFHRRIIQHNVRIASLYYKRIHGARLAQLLGLSPDQLEREIASMVSDGTIYAKIDRPKDIVRFAAPKTPESVLSDWGADIDNLLHLVETTTHLINKENMTK</sequence>
<dbReference type="Proteomes" id="UP000693970">
    <property type="component" value="Unassembled WGS sequence"/>
</dbReference>
<dbReference type="Pfam" id="PF01399">
    <property type="entry name" value="PCI"/>
    <property type="match status" value="1"/>
</dbReference>
<dbReference type="GO" id="GO:0008541">
    <property type="term" value="C:proteasome regulatory particle, lid subcomplex"/>
    <property type="evidence" value="ECO:0007669"/>
    <property type="project" value="TreeGrafter"/>
</dbReference>
<dbReference type="EMBL" id="JAGRRH010000012">
    <property type="protein sequence ID" value="KAG7362203.1"/>
    <property type="molecule type" value="Genomic_DNA"/>
</dbReference>
<keyword evidence="2 4" id="KW-0647">Proteasome</keyword>
<dbReference type="InterPro" id="IPR054559">
    <property type="entry name" value="PSMD12-CSN4-like_N"/>
</dbReference>
<reference evidence="4" key="2">
    <citation type="submission" date="2021-04" db="EMBL/GenBank/DDBJ databases">
        <authorList>
            <person name="Podell S."/>
        </authorList>
    </citation>
    <scope>NUCLEOTIDE SEQUENCE</scope>
    <source>
        <strain evidence="4">Hildebrandi</strain>
    </source>
</reference>
<evidence type="ECO:0000256" key="1">
    <source>
        <dbReference type="ARBA" id="ARBA00006397"/>
    </source>
</evidence>
<comment type="caution">
    <text evidence="4">The sequence shown here is derived from an EMBL/GenBank/DDBJ whole genome shotgun (WGS) entry which is preliminary data.</text>
</comment>
<comment type="similarity">
    <text evidence="1">Belongs to the proteasome subunit p55 family.</text>
</comment>
<dbReference type="AlphaFoldDB" id="A0A9K3PWG0"/>
<organism evidence="4 5">
    <name type="scientific">Nitzschia inconspicua</name>
    <dbReference type="NCBI Taxonomy" id="303405"/>
    <lineage>
        <taxon>Eukaryota</taxon>
        <taxon>Sar</taxon>
        <taxon>Stramenopiles</taxon>
        <taxon>Ochrophyta</taxon>
        <taxon>Bacillariophyta</taxon>
        <taxon>Bacillariophyceae</taxon>
        <taxon>Bacillariophycidae</taxon>
        <taxon>Bacillariales</taxon>
        <taxon>Bacillariaceae</taxon>
        <taxon>Nitzschia</taxon>
    </lineage>
</organism>
<dbReference type="InterPro" id="IPR040896">
    <property type="entry name" value="RPN5_C"/>
</dbReference>
<evidence type="ECO:0000313" key="5">
    <source>
        <dbReference type="Proteomes" id="UP000693970"/>
    </source>
</evidence>
<dbReference type="PANTHER" id="PTHR10855">
    <property type="entry name" value="26S PROTEASOME NON-ATPASE REGULATORY SUBUNIT 12/COP9 SIGNALOSOME COMPLEX SUBUNIT 4"/>
    <property type="match status" value="1"/>
</dbReference>
<dbReference type="InterPro" id="IPR040134">
    <property type="entry name" value="PSMD12/CSN4"/>
</dbReference>
<dbReference type="Pfam" id="PF18098">
    <property type="entry name" value="RPN5_C"/>
    <property type="match status" value="1"/>
</dbReference>
<dbReference type="PANTHER" id="PTHR10855:SF1">
    <property type="entry name" value="26S PROTEASOME NON-ATPASE REGULATORY SUBUNIT 12"/>
    <property type="match status" value="1"/>
</dbReference>
<dbReference type="FunFam" id="1.10.10.10:FF:000070">
    <property type="entry name" value="26S proteasome non-ATPase regulatory subunit 12"/>
    <property type="match status" value="1"/>
</dbReference>
<proteinExistence type="inferred from homology"/>
<gene>
    <name evidence="4" type="ORF">IV203_025869</name>
</gene>
<evidence type="ECO:0000259" key="3">
    <source>
        <dbReference type="PROSITE" id="PS50250"/>
    </source>
</evidence>
<accession>A0A9K3PWG0</accession>
<name>A0A9K3PWG0_9STRA</name>
<feature type="domain" description="PCI" evidence="3">
    <location>
        <begin position="252"/>
        <end position="422"/>
    </location>
</feature>
<keyword evidence="5" id="KW-1185">Reference proteome</keyword>
<dbReference type="GO" id="GO:0005737">
    <property type="term" value="C:cytoplasm"/>
    <property type="evidence" value="ECO:0007669"/>
    <property type="project" value="TreeGrafter"/>
</dbReference>
<dbReference type="InterPro" id="IPR000717">
    <property type="entry name" value="PCI_dom"/>
</dbReference>
<evidence type="ECO:0000256" key="2">
    <source>
        <dbReference type="ARBA" id="ARBA00022942"/>
    </source>
</evidence>